<dbReference type="EMBL" id="JBBBZM010000034">
    <property type="protein sequence ID" value="KAL0637465.1"/>
    <property type="molecule type" value="Genomic_DNA"/>
</dbReference>
<dbReference type="Proteomes" id="UP001447188">
    <property type="component" value="Unassembled WGS sequence"/>
</dbReference>
<evidence type="ECO:0000313" key="3">
    <source>
        <dbReference type="Proteomes" id="UP001447188"/>
    </source>
</evidence>
<reference evidence="2 3" key="1">
    <citation type="submission" date="2024-02" db="EMBL/GenBank/DDBJ databases">
        <title>Discinaceae phylogenomics.</title>
        <authorList>
            <person name="Dirks A.C."/>
            <person name="James T.Y."/>
        </authorList>
    </citation>
    <scope>NUCLEOTIDE SEQUENCE [LARGE SCALE GENOMIC DNA]</scope>
    <source>
        <strain evidence="2 3">ACD0624</strain>
    </source>
</reference>
<evidence type="ECO:0000256" key="1">
    <source>
        <dbReference type="SAM" id="MobiDB-lite"/>
    </source>
</evidence>
<comment type="caution">
    <text evidence="2">The sequence shown here is derived from an EMBL/GenBank/DDBJ whole genome shotgun (WGS) entry which is preliminary data.</text>
</comment>
<accession>A0ABR3GNU2</accession>
<evidence type="ECO:0000313" key="2">
    <source>
        <dbReference type="EMBL" id="KAL0637465.1"/>
    </source>
</evidence>
<proteinExistence type="predicted"/>
<sequence>MNTNSASDEGKWKCVPQRDDYNECLHHRKEIAKTKTMQAAYIRRVKTDPDFDRRPEGEADVKSLGLLGSR</sequence>
<feature type="compositionally biased region" description="Basic and acidic residues" evidence="1">
    <location>
        <begin position="48"/>
        <end position="61"/>
    </location>
</feature>
<protein>
    <submittedName>
        <fullName evidence="2">Uncharacterized protein</fullName>
    </submittedName>
</protein>
<name>A0ABR3GNU2_9PEZI</name>
<feature type="region of interest" description="Disordered" evidence="1">
    <location>
        <begin position="48"/>
        <end position="70"/>
    </location>
</feature>
<keyword evidence="3" id="KW-1185">Reference proteome</keyword>
<gene>
    <name evidence="2" type="ORF">Q9L58_003520</name>
</gene>
<organism evidence="2 3">
    <name type="scientific">Discina gigas</name>
    <dbReference type="NCBI Taxonomy" id="1032678"/>
    <lineage>
        <taxon>Eukaryota</taxon>
        <taxon>Fungi</taxon>
        <taxon>Dikarya</taxon>
        <taxon>Ascomycota</taxon>
        <taxon>Pezizomycotina</taxon>
        <taxon>Pezizomycetes</taxon>
        <taxon>Pezizales</taxon>
        <taxon>Discinaceae</taxon>
        <taxon>Discina</taxon>
    </lineage>
</organism>